<dbReference type="GeneID" id="25334364"/>
<dbReference type="EMBL" id="HG719006">
    <property type="protein sequence ID" value="CDJ56602.1"/>
    <property type="molecule type" value="Genomic_DNA"/>
</dbReference>
<dbReference type="OrthoDB" id="352651at2759"/>
<feature type="region of interest" description="Disordered" evidence="1">
    <location>
        <begin position="320"/>
        <end position="354"/>
    </location>
</feature>
<gene>
    <name evidence="2" type="ORF">EMWEY_00003780</name>
</gene>
<evidence type="ECO:0000256" key="1">
    <source>
        <dbReference type="SAM" id="MobiDB-lite"/>
    </source>
</evidence>
<name>U6LXD3_EIMMA</name>
<organism evidence="2 3">
    <name type="scientific">Eimeria maxima</name>
    <name type="common">Coccidian parasite</name>
    <dbReference type="NCBI Taxonomy" id="5804"/>
    <lineage>
        <taxon>Eukaryota</taxon>
        <taxon>Sar</taxon>
        <taxon>Alveolata</taxon>
        <taxon>Apicomplexa</taxon>
        <taxon>Conoidasida</taxon>
        <taxon>Coccidia</taxon>
        <taxon>Eucoccidiorida</taxon>
        <taxon>Eimeriorina</taxon>
        <taxon>Eimeriidae</taxon>
        <taxon>Eimeria</taxon>
    </lineage>
</organism>
<dbReference type="AlphaFoldDB" id="U6LXD3"/>
<accession>U6LXD3</accession>
<reference evidence="2" key="2">
    <citation type="submission" date="2013-10" db="EMBL/GenBank/DDBJ databases">
        <authorList>
            <person name="Aslett M."/>
        </authorList>
    </citation>
    <scope>NUCLEOTIDE SEQUENCE [LARGE SCALE GENOMIC DNA]</scope>
    <source>
        <strain evidence="2">Weybridge</strain>
    </source>
</reference>
<dbReference type="Proteomes" id="UP000030763">
    <property type="component" value="Unassembled WGS sequence"/>
</dbReference>
<sequence>MTSLAIGSLFAAAGESPSLRLTAATAAILTAYGLQLVQQRQEIDNNTGTGVSLQSLTGVTTSYRLEPPLHQLVCLCDLRIQQQQQQQQRMWRSSSNSSSSWYIGYATSRQLTASGAARGLRDNLSNFRRCSSSSSSSSNDQLDYLQQQQQRVLLQHPLYGVSDAACRLCIEMQRILIGTSGGYSLAAAVLSLWGVAVNRPVLLPAAAAAAAADTPQNRSNIYRNSKREGSGSSSSKLMQSKPQQLTPLAAAYAGLSRDEFFRAQRAVAAAVATEALIRRKIVVAPQMEVSKGFRFKTDDKAAAAAAAATAAAAAAAAADAAADVSTPKRKETTNSLGSLNKGDPLSSSSSAPAATTKAAAAATKAAAAAEEGVF</sequence>
<proteinExistence type="predicted"/>
<dbReference type="VEuPathDB" id="ToxoDB:EMWEY_00003780"/>
<evidence type="ECO:0000313" key="3">
    <source>
        <dbReference type="Proteomes" id="UP000030763"/>
    </source>
</evidence>
<feature type="region of interest" description="Disordered" evidence="1">
    <location>
        <begin position="217"/>
        <end position="241"/>
    </location>
</feature>
<protein>
    <submittedName>
        <fullName evidence="2">Uncharacterized protein</fullName>
    </submittedName>
</protein>
<reference evidence="2" key="1">
    <citation type="submission" date="2013-10" db="EMBL/GenBank/DDBJ databases">
        <title>Genomic analysis of the causative agents of coccidiosis in chickens.</title>
        <authorList>
            <person name="Reid A.J."/>
            <person name="Blake D."/>
            <person name="Billington K."/>
            <person name="Browne H."/>
            <person name="Dunn M."/>
            <person name="Hung S."/>
            <person name="Kawahara F."/>
            <person name="Miranda-Saavedra D."/>
            <person name="Mourier T."/>
            <person name="Nagra H."/>
            <person name="Otto T.D."/>
            <person name="Rawlings N."/>
            <person name="Sanchez A."/>
            <person name="Sanders M."/>
            <person name="Subramaniam C."/>
            <person name="Tay Y."/>
            <person name="Dear P."/>
            <person name="Doerig C."/>
            <person name="Gruber A."/>
            <person name="Parkinson J."/>
            <person name="Shirley M."/>
            <person name="Wan K.L."/>
            <person name="Berriman M."/>
            <person name="Tomley F."/>
            <person name="Pain A."/>
        </authorList>
    </citation>
    <scope>NUCLEOTIDE SEQUENCE [LARGE SCALE GENOMIC DNA]</scope>
    <source>
        <strain evidence="2">Weybridge</strain>
    </source>
</reference>
<evidence type="ECO:0000313" key="2">
    <source>
        <dbReference type="EMBL" id="CDJ56602.1"/>
    </source>
</evidence>
<keyword evidence="3" id="KW-1185">Reference proteome</keyword>
<dbReference type="RefSeq" id="XP_013333253.1">
    <property type="nucleotide sequence ID" value="XM_013477799.1"/>
</dbReference>